<accession>A0A9W6P172</accession>
<reference evidence="1" key="1">
    <citation type="journal article" date="2014" name="Int. J. Syst. Evol. Microbiol.">
        <title>Complete genome sequence of Corynebacterium casei LMG S-19264T (=DSM 44701T), isolated from a smear-ripened cheese.</title>
        <authorList>
            <consortium name="US DOE Joint Genome Institute (JGI-PGF)"/>
            <person name="Walter F."/>
            <person name="Albersmeier A."/>
            <person name="Kalinowski J."/>
            <person name="Ruckert C."/>
        </authorList>
    </citation>
    <scope>NUCLEOTIDE SEQUENCE</scope>
    <source>
        <strain evidence="1">VKM Ac-1069</strain>
    </source>
</reference>
<comment type="caution">
    <text evidence="1">The sequence shown here is derived from an EMBL/GenBank/DDBJ whole genome shotgun (WGS) entry which is preliminary data.</text>
</comment>
<gene>
    <name evidence="1" type="ORF">GCM10017577_71290</name>
</gene>
<dbReference type="Proteomes" id="UP001143463">
    <property type="component" value="Unassembled WGS sequence"/>
</dbReference>
<reference evidence="1" key="2">
    <citation type="submission" date="2023-01" db="EMBL/GenBank/DDBJ databases">
        <authorList>
            <person name="Sun Q."/>
            <person name="Evtushenko L."/>
        </authorList>
    </citation>
    <scope>NUCLEOTIDE SEQUENCE</scope>
    <source>
        <strain evidence="1">VKM Ac-1069</strain>
    </source>
</reference>
<dbReference type="SUPFAM" id="SSF46785">
    <property type="entry name" value="Winged helix' DNA-binding domain"/>
    <property type="match status" value="1"/>
</dbReference>
<dbReference type="Gene3D" id="1.10.10.10">
    <property type="entry name" value="Winged helix-like DNA-binding domain superfamily/Winged helix DNA-binding domain"/>
    <property type="match status" value="1"/>
</dbReference>
<dbReference type="EMBL" id="BSFQ01000061">
    <property type="protein sequence ID" value="GLL15975.1"/>
    <property type="molecule type" value="Genomic_DNA"/>
</dbReference>
<dbReference type="InterPro" id="IPR036388">
    <property type="entry name" value="WH-like_DNA-bd_sf"/>
</dbReference>
<proteinExistence type="predicted"/>
<evidence type="ECO:0000313" key="1">
    <source>
        <dbReference type="EMBL" id="GLL15975.1"/>
    </source>
</evidence>
<keyword evidence="2" id="KW-1185">Reference proteome</keyword>
<name>A0A9W6P172_9PSEU</name>
<dbReference type="InterPro" id="IPR036390">
    <property type="entry name" value="WH_DNA-bd_sf"/>
</dbReference>
<organism evidence="1 2">
    <name type="scientific">Pseudonocardia halophobica</name>
    <dbReference type="NCBI Taxonomy" id="29401"/>
    <lineage>
        <taxon>Bacteria</taxon>
        <taxon>Bacillati</taxon>
        <taxon>Actinomycetota</taxon>
        <taxon>Actinomycetes</taxon>
        <taxon>Pseudonocardiales</taxon>
        <taxon>Pseudonocardiaceae</taxon>
        <taxon>Pseudonocardia</taxon>
    </lineage>
</organism>
<dbReference type="AlphaFoldDB" id="A0A9W6P172"/>
<protein>
    <recommendedName>
        <fullName evidence="3">MarR family transcriptional regulator</fullName>
    </recommendedName>
</protein>
<evidence type="ECO:0008006" key="3">
    <source>
        <dbReference type="Google" id="ProtNLM"/>
    </source>
</evidence>
<sequence>MADRRQATLSPTAETEARFAAWAGHRSAVLNDLVTRLSPEERAAVTAALPALRHLRHLLEERAAAGPAR</sequence>
<dbReference type="RefSeq" id="WP_051738329.1">
    <property type="nucleotide sequence ID" value="NZ_BAAAUZ010000053.1"/>
</dbReference>
<evidence type="ECO:0000313" key="2">
    <source>
        <dbReference type="Proteomes" id="UP001143463"/>
    </source>
</evidence>